<dbReference type="Gene3D" id="3.40.50.720">
    <property type="entry name" value="NAD(P)-binding Rossmann-like Domain"/>
    <property type="match status" value="1"/>
</dbReference>
<evidence type="ECO:0000313" key="3">
    <source>
        <dbReference type="Proteomes" id="UP000094570"/>
    </source>
</evidence>
<evidence type="ECO:0000313" key="2">
    <source>
        <dbReference type="EMBL" id="ODN31454.1"/>
    </source>
</evidence>
<dbReference type="STRING" id="1008305.A4H02_00580"/>
<feature type="domain" description="CoA-binding" evidence="1">
    <location>
        <begin position="3"/>
        <end position="95"/>
    </location>
</feature>
<dbReference type="PANTHER" id="PTHR33303:SF2">
    <property type="entry name" value="COA-BINDING DOMAIN-CONTAINING PROTEIN"/>
    <property type="match status" value="1"/>
</dbReference>
<dbReference type="RefSeq" id="WP_069292363.1">
    <property type="nucleotide sequence ID" value="NZ_LWAF01000001.1"/>
</dbReference>
<dbReference type="InterPro" id="IPR036291">
    <property type="entry name" value="NAD(P)-bd_dom_sf"/>
</dbReference>
<gene>
    <name evidence="2" type="ORF">A4H02_00580</name>
</gene>
<sequence>MQVNDLNKIAVVGATINTDKFGNIIVRNLKSKGYDVVPVTPKYEQVEGIPTVKDVSDLPKDVDLIVFVIPPEVGILELEKAYKAGFRKFWFQPGAESDTIVELSRKLSDAEFSFVRCIMVETKARHNA</sequence>
<comment type="caution">
    <text evidence="2">The sequence shown here is derived from an EMBL/GenBank/DDBJ whole genome shotgun (WGS) entry which is preliminary data.</text>
</comment>
<dbReference type="EMBL" id="LWAF01000001">
    <property type="protein sequence ID" value="ODN31454.1"/>
    <property type="molecule type" value="Genomic_DNA"/>
</dbReference>
<organism evidence="2 3">
    <name type="scientific">Fervidobacterium thailandense</name>
    <dbReference type="NCBI Taxonomy" id="1008305"/>
    <lineage>
        <taxon>Bacteria</taxon>
        <taxon>Thermotogati</taxon>
        <taxon>Thermotogota</taxon>
        <taxon>Thermotogae</taxon>
        <taxon>Thermotogales</taxon>
        <taxon>Fervidobacteriaceae</taxon>
        <taxon>Fervidobacterium</taxon>
    </lineage>
</organism>
<proteinExistence type="predicted"/>
<protein>
    <submittedName>
        <fullName evidence="2">CoA-binding protein</fullName>
    </submittedName>
</protein>
<accession>A0A1E3G5D2</accession>
<name>A0A1E3G5D2_9BACT</name>
<dbReference type="PANTHER" id="PTHR33303">
    <property type="entry name" value="CYTOPLASMIC PROTEIN-RELATED"/>
    <property type="match status" value="1"/>
</dbReference>
<dbReference type="AlphaFoldDB" id="A0A1E3G5D2"/>
<dbReference type="InterPro" id="IPR003781">
    <property type="entry name" value="CoA-bd"/>
</dbReference>
<keyword evidence="3" id="KW-1185">Reference proteome</keyword>
<evidence type="ECO:0000259" key="1">
    <source>
        <dbReference type="SMART" id="SM00881"/>
    </source>
</evidence>
<dbReference type="SUPFAM" id="SSF51735">
    <property type="entry name" value="NAD(P)-binding Rossmann-fold domains"/>
    <property type="match status" value="1"/>
</dbReference>
<dbReference type="Pfam" id="PF13380">
    <property type="entry name" value="CoA_binding_2"/>
    <property type="match status" value="1"/>
</dbReference>
<dbReference type="OrthoDB" id="9804695at2"/>
<dbReference type="SMART" id="SM00881">
    <property type="entry name" value="CoA_binding"/>
    <property type="match status" value="1"/>
</dbReference>
<dbReference type="Proteomes" id="UP000094570">
    <property type="component" value="Unassembled WGS sequence"/>
</dbReference>
<reference evidence="3" key="1">
    <citation type="submission" date="2016-04" db="EMBL/GenBank/DDBJ databases">
        <title>The genome sequence project of a novel Fervidobacterium isolate from a hot spring in Thailand.</title>
        <authorList>
            <person name="Gonzalez J.M."/>
            <person name="Cuecas A."/>
            <person name="Kanoksilapatham W."/>
        </authorList>
    </citation>
    <scope>NUCLEOTIDE SEQUENCE [LARGE SCALE GENOMIC DNA]</scope>
    <source>
        <strain evidence="3">FC2004</strain>
    </source>
</reference>